<feature type="domain" description="Protein kinase" evidence="5">
    <location>
        <begin position="48"/>
        <end position="312"/>
    </location>
</feature>
<dbReference type="GO" id="GO:0004674">
    <property type="term" value="F:protein serine/threonine kinase activity"/>
    <property type="evidence" value="ECO:0007669"/>
    <property type="project" value="UniProtKB-KW"/>
</dbReference>
<name>A0A5N7MB83_9HYPH</name>
<dbReference type="OrthoDB" id="9801841at2"/>
<dbReference type="PROSITE" id="PS50011">
    <property type="entry name" value="PROTEIN_KINASE_DOM"/>
    <property type="match status" value="1"/>
</dbReference>
<dbReference type="CDD" id="cd14014">
    <property type="entry name" value="STKc_PknB_like"/>
    <property type="match status" value="1"/>
</dbReference>
<dbReference type="SUPFAM" id="SSF56112">
    <property type="entry name" value="Protein kinase-like (PK-like)"/>
    <property type="match status" value="1"/>
</dbReference>
<dbReference type="InterPro" id="IPR011009">
    <property type="entry name" value="Kinase-like_dom_sf"/>
</dbReference>
<dbReference type="Pfam" id="PF26309">
    <property type="entry name" value="DUF8082"/>
    <property type="match status" value="1"/>
</dbReference>
<dbReference type="InterPro" id="IPR058395">
    <property type="entry name" value="DUF8082"/>
</dbReference>
<dbReference type="PANTHER" id="PTHR43289:SF6">
    <property type="entry name" value="SERINE_THREONINE-PROTEIN KINASE NEKL-3"/>
    <property type="match status" value="1"/>
</dbReference>
<evidence type="ECO:0000259" key="5">
    <source>
        <dbReference type="PROSITE" id="PS50011"/>
    </source>
</evidence>
<sequence length="494" mass="54475">MINTIDPWPNRTRLPLVREFSPMAADKDLRTGSSQGGASGMPARVGKYRLDHVVGRGAIGVVYKGYDEQIDRPLAIKTLRPEILENLSENDELLRRFATEARSAARCLHPNIVTVFDFVEHDGAPYIIMEYVNAGTLENVIRRGTLLPIRQVGEIMAQLLFALGYAHSKGVIHRDVKPANILCPSAASIKVSDFGVAHVEALDLTKPGGIPIGTPNYMAPERFLGRPADARADLFSAGVILFQMLTGAKPFIAADLPELMRKLMNDSPPPIMTYRPELWPEIDAVVQRALARNPEDRFQTADEFVVALNASIEMRPSADLPPLDLTELSHTPGKEQPAPAKEHLNQTMAEVLTPGTIDALGRSLAHSLGPIGHLLVKQASHETMDVDTFLDLLVQQIKTEAEATTFRKTAQQVLRDDKGFKIAQMEAVISQTEIRAVTEVLLPLIGPVAPTLVARQAEKSVGRDDFYRRLSDFIPSERDRASFLKIRGKLSEIK</sequence>
<keyword evidence="6" id="KW-0723">Serine/threonine-protein kinase</keyword>
<keyword evidence="7" id="KW-1185">Reference proteome</keyword>
<accession>A0A5N7MB83</accession>
<comment type="caution">
    <text evidence="6">The sequence shown here is derived from an EMBL/GenBank/DDBJ whole genome shotgun (WGS) entry which is preliminary data.</text>
</comment>
<dbReference type="PROSITE" id="PS00108">
    <property type="entry name" value="PROTEIN_KINASE_ST"/>
    <property type="match status" value="1"/>
</dbReference>
<keyword evidence="3 6" id="KW-0418">Kinase</keyword>
<dbReference type="Gene3D" id="3.30.200.20">
    <property type="entry name" value="Phosphorylase Kinase, domain 1"/>
    <property type="match status" value="1"/>
</dbReference>
<evidence type="ECO:0000256" key="4">
    <source>
        <dbReference type="ARBA" id="ARBA00022840"/>
    </source>
</evidence>
<evidence type="ECO:0000256" key="3">
    <source>
        <dbReference type="ARBA" id="ARBA00022777"/>
    </source>
</evidence>
<gene>
    <name evidence="6" type="ORF">FS320_02810</name>
</gene>
<dbReference type="Pfam" id="PF00069">
    <property type="entry name" value="Pkinase"/>
    <property type="match status" value="1"/>
</dbReference>
<keyword evidence="2" id="KW-0547">Nucleotide-binding</keyword>
<dbReference type="InterPro" id="IPR008271">
    <property type="entry name" value="Ser/Thr_kinase_AS"/>
</dbReference>
<dbReference type="PANTHER" id="PTHR43289">
    <property type="entry name" value="MITOGEN-ACTIVATED PROTEIN KINASE KINASE KINASE 20-RELATED"/>
    <property type="match status" value="1"/>
</dbReference>
<reference evidence="6 7" key="1">
    <citation type="journal article" date="2019" name="Syst. Appl. Microbiol.">
        <title>Microvirga tunisiensis sp. nov., a root nodule symbiotic bacterium isolated from Lupinus micranthus and L. luteus grown in Northern Tunisia.</title>
        <authorList>
            <person name="Msaddak A."/>
            <person name="Rejili M."/>
            <person name="Duran D."/>
            <person name="Mars M."/>
            <person name="Palacios J.M."/>
            <person name="Ruiz-Argueso T."/>
            <person name="Rey L."/>
            <person name="Imperial J."/>
        </authorList>
    </citation>
    <scope>NUCLEOTIDE SEQUENCE [LARGE SCALE GENOMIC DNA]</scope>
    <source>
        <strain evidence="6 7">Lmie10</strain>
    </source>
</reference>
<evidence type="ECO:0000256" key="2">
    <source>
        <dbReference type="ARBA" id="ARBA00022741"/>
    </source>
</evidence>
<dbReference type="GO" id="GO:0005524">
    <property type="term" value="F:ATP binding"/>
    <property type="evidence" value="ECO:0007669"/>
    <property type="project" value="UniProtKB-KW"/>
</dbReference>
<protein>
    <submittedName>
        <fullName evidence="6">Serine/threonine protein kinase</fullName>
    </submittedName>
</protein>
<dbReference type="SMART" id="SM00220">
    <property type="entry name" value="S_TKc"/>
    <property type="match status" value="1"/>
</dbReference>
<dbReference type="Gene3D" id="1.10.510.10">
    <property type="entry name" value="Transferase(Phosphotransferase) domain 1"/>
    <property type="match status" value="1"/>
</dbReference>
<evidence type="ECO:0000313" key="7">
    <source>
        <dbReference type="Proteomes" id="UP000403266"/>
    </source>
</evidence>
<evidence type="ECO:0000313" key="6">
    <source>
        <dbReference type="EMBL" id="MPR24181.1"/>
    </source>
</evidence>
<proteinExistence type="predicted"/>
<keyword evidence="1" id="KW-0808">Transferase</keyword>
<keyword evidence="4" id="KW-0067">ATP-binding</keyword>
<organism evidence="6 7">
    <name type="scientific">Microvirga tunisiensis</name>
    <dbReference type="NCBI Taxonomy" id="2108360"/>
    <lineage>
        <taxon>Bacteria</taxon>
        <taxon>Pseudomonadati</taxon>
        <taxon>Pseudomonadota</taxon>
        <taxon>Alphaproteobacteria</taxon>
        <taxon>Hyphomicrobiales</taxon>
        <taxon>Methylobacteriaceae</taxon>
        <taxon>Microvirga</taxon>
    </lineage>
</organism>
<evidence type="ECO:0000256" key="1">
    <source>
        <dbReference type="ARBA" id="ARBA00022679"/>
    </source>
</evidence>
<dbReference type="EMBL" id="VOSK01000004">
    <property type="protein sequence ID" value="MPR24181.1"/>
    <property type="molecule type" value="Genomic_DNA"/>
</dbReference>
<dbReference type="AlphaFoldDB" id="A0A5N7MB83"/>
<dbReference type="InterPro" id="IPR000719">
    <property type="entry name" value="Prot_kinase_dom"/>
</dbReference>
<dbReference type="Proteomes" id="UP000403266">
    <property type="component" value="Unassembled WGS sequence"/>
</dbReference>